<dbReference type="Proteomes" id="UP000054018">
    <property type="component" value="Unassembled WGS sequence"/>
</dbReference>
<sequence length="102" mass="11468">MYYCRVHLHFPGLLIRVRLRSIITYNLVLHCLSGGRFAGLRTFRFPAKLGGSVPLVVRDRCWLVTTADTTNIVAVQVRLAAGPGDKWTAKKNKTEPLSFRPS</sequence>
<proteinExistence type="predicted"/>
<dbReference type="HOGENOM" id="CLU_2278565_0_0_1"/>
<gene>
    <name evidence="1" type="ORF">PISMIDRAFT_679531</name>
</gene>
<dbReference type="EMBL" id="KN833728">
    <property type="protein sequence ID" value="KIK23255.1"/>
    <property type="molecule type" value="Genomic_DNA"/>
</dbReference>
<protein>
    <submittedName>
        <fullName evidence="1">Uncharacterized protein</fullName>
    </submittedName>
</protein>
<evidence type="ECO:0000313" key="1">
    <source>
        <dbReference type="EMBL" id="KIK23255.1"/>
    </source>
</evidence>
<organism evidence="1 2">
    <name type="scientific">Pisolithus microcarpus 441</name>
    <dbReference type="NCBI Taxonomy" id="765257"/>
    <lineage>
        <taxon>Eukaryota</taxon>
        <taxon>Fungi</taxon>
        <taxon>Dikarya</taxon>
        <taxon>Basidiomycota</taxon>
        <taxon>Agaricomycotina</taxon>
        <taxon>Agaricomycetes</taxon>
        <taxon>Agaricomycetidae</taxon>
        <taxon>Boletales</taxon>
        <taxon>Sclerodermatineae</taxon>
        <taxon>Pisolithaceae</taxon>
        <taxon>Pisolithus</taxon>
    </lineage>
</organism>
<evidence type="ECO:0000313" key="2">
    <source>
        <dbReference type="Proteomes" id="UP000054018"/>
    </source>
</evidence>
<reference evidence="1 2" key="1">
    <citation type="submission" date="2014-04" db="EMBL/GenBank/DDBJ databases">
        <authorList>
            <consortium name="DOE Joint Genome Institute"/>
            <person name="Kuo A."/>
            <person name="Kohler A."/>
            <person name="Costa M.D."/>
            <person name="Nagy L.G."/>
            <person name="Floudas D."/>
            <person name="Copeland A."/>
            <person name="Barry K.W."/>
            <person name="Cichocki N."/>
            <person name="Veneault-Fourrey C."/>
            <person name="LaButti K."/>
            <person name="Lindquist E.A."/>
            <person name="Lipzen A."/>
            <person name="Lundell T."/>
            <person name="Morin E."/>
            <person name="Murat C."/>
            <person name="Sun H."/>
            <person name="Tunlid A."/>
            <person name="Henrissat B."/>
            <person name="Grigoriev I.V."/>
            <person name="Hibbett D.S."/>
            <person name="Martin F."/>
            <person name="Nordberg H.P."/>
            <person name="Cantor M.N."/>
            <person name="Hua S.X."/>
        </authorList>
    </citation>
    <scope>NUCLEOTIDE SEQUENCE [LARGE SCALE GENOMIC DNA]</scope>
    <source>
        <strain evidence="1 2">441</strain>
    </source>
</reference>
<name>A0A0C9YEG9_9AGAM</name>
<accession>A0A0C9YEG9</accession>
<dbReference type="AlphaFoldDB" id="A0A0C9YEG9"/>
<keyword evidence="2" id="KW-1185">Reference proteome</keyword>
<reference evidence="2" key="2">
    <citation type="submission" date="2015-01" db="EMBL/GenBank/DDBJ databases">
        <title>Evolutionary Origins and Diversification of the Mycorrhizal Mutualists.</title>
        <authorList>
            <consortium name="DOE Joint Genome Institute"/>
            <consortium name="Mycorrhizal Genomics Consortium"/>
            <person name="Kohler A."/>
            <person name="Kuo A."/>
            <person name="Nagy L.G."/>
            <person name="Floudas D."/>
            <person name="Copeland A."/>
            <person name="Barry K.W."/>
            <person name="Cichocki N."/>
            <person name="Veneault-Fourrey C."/>
            <person name="LaButti K."/>
            <person name="Lindquist E.A."/>
            <person name="Lipzen A."/>
            <person name="Lundell T."/>
            <person name="Morin E."/>
            <person name="Murat C."/>
            <person name="Riley R."/>
            <person name="Ohm R."/>
            <person name="Sun H."/>
            <person name="Tunlid A."/>
            <person name="Henrissat B."/>
            <person name="Grigoriev I.V."/>
            <person name="Hibbett D.S."/>
            <person name="Martin F."/>
        </authorList>
    </citation>
    <scope>NUCLEOTIDE SEQUENCE [LARGE SCALE GENOMIC DNA]</scope>
    <source>
        <strain evidence="2">441</strain>
    </source>
</reference>